<reference evidence="7" key="1">
    <citation type="submission" date="2018-02" db="EMBL/GenBank/DDBJ databases">
        <authorList>
            <person name="Cohen D.B."/>
            <person name="Kent A.D."/>
        </authorList>
    </citation>
    <scope>NUCLEOTIDE SEQUENCE</scope>
</reference>
<dbReference type="EMBL" id="OIVN01002546">
    <property type="protein sequence ID" value="SPD04535.1"/>
    <property type="molecule type" value="Genomic_DNA"/>
</dbReference>
<feature type="transmembrane region" description="Helical" evidence="5">
    <location>
        <begin position="145"/>
        <end position="163"/>
    </location>
</feature>
<dbReference type="PANTHER" id="PTHR11132">
    <property type="entry name" value="SOLUTE CARRIER FAMILY 35"/>
    <property type="match status" value="1"/>
</dbReference>
<keyword evidence="2 5" id="KW-0812">Transmembrane</keyword>
<feature type="transmembrane region" description="Helical" evidence="5">
    <location>
        <begin position="169"/>
        <end position="187"/>
    </location>
</feature>
<evidence type="ECO:0000256" key="5">
    <source>
        <dbReference type="SAM" id="Phobius"/>
    </source>
</evidence>
<dbReference type="InterPro" id="IPR050186">
    <property type="entry name" value="TPT_transporter"/>
</dbReference>
<feature type="domain" description="Sugar phosphate transporter" evidence="6">
    <location>
        <begin position="84"/>
        <end position="183"/>
    </location>
</feature>
<proteinExistence type="predicted"/>
<evidence type="ECO:0000259" key="6">
    <source>
        <dbReference type="Pfam" id="PF03151"/>
    </source>
</evidence>
<gene>
    <name evidence="7" type="ORF">FSB_LOCUS32417</name>
</gene>
<evidence type="ECO:0000256" key="4">
    <source>
        <dbReference type="ARBA" id="ARBA00023136"/>
    </source>
</evidence>
<keyword evidence="3 5" id="KW-1133">Transmembrane helix</keyword>
<dbReference type="GO" id="GO:0016020">
    <property type="term" value="C:membrane"/>
    <property type="evidence" value="ECO:0007669"/>
    <property type="project" value="UniProtKB-SubCell"/>
</dbReference>
<evidence type="ECO:0000256" key="1">
    <source>
        <dbReference type="ARBA" id="ARBA00004141"/>
    </source>
</evidence>
<accession>A0A2N9GY27</accession>
<name>A0A2N9GY27_FAGSY</name>
<dbReference type="Pfam" id="PF03151">
    <property type="entry name" value="TPT"/>
    <property type="match status" value="1"/>
</dbReference>
<evidence type="ECO:0000313" key="7">
    <source>
        <dbReference type="EMBL" id="SPD04535.1"/>
    </source>
</evidence>
<feature type="transmembrane region" description="Helical" evidence="5">
    <location>
        <begin position="118"/>
        <end position="138"/>
    </location>
</feature>
<organism evidence="7">
    <name type="scientific">Fagus sylvatica</name>
    <name type="common">Beechnut</name>
    <dbReference type="NCBI Taxonomy" id="28930"/>
    <lineage>
        <taxon>Eukaryota</taxon>
        <taxon>Viridiplantae</taxon>
        <taxon>Streptophyta</taxon>
        <taxon>Embryophyta</taxon>
        <taxon>Tracheophyta</taxon>
        <taxon>Spermatophyta</taxon>
        <taxon>Magnoliopsida</taxon>
        <taxon>eudicotyledons</taxon>
        <taxon>Gunneridae</taxon>
        <taxon>Pentapetalae</taxon>
        <taxon>rosids</taxon>
        <taxon>fabids</taxon>
        <taxon>Fagales</taxon>
        <taxon>Fagaceae</taxon>
        <taxon>Fagus</taxon>
    </lineage>
</organism>
<evidence type="ECO:0000256" key="3">
    <source>
        <dbReference type="ARBA" id="ARBA00022989"/>
    </source>
</evidence>
<comment type="subcellular location">
    <subcellularLocation>
        <location evidence="1">Membrane</location>
        <topology evidence="1">Multi-pass membrane protein</topology>
    </subcellularLocation>
</comment>
<dbReference type="SUPFAM" id="SSF103481">
    <property type="entry name" value="Multidrug resistance efflux transporter EmrE"/>
    <property type="match status" value="1"/>
</dbReference>
<dbReference type="InterPro" id="IPR004853">
    <property type="entry name" value="Sugar_P_trans_dom"/>
</dbReference>
<dbReference type="InterPro" id="IPR037185">
    <property type="entry name" value="EmrE-like"/>
</dbReference>
<keyword evidence="4 5" id="KW-0472">Membrane</keyword>
<protein>
    <recommendedName>
        <fullName evidence="6">Sugar phosphate transporter domain-containing protein</fullName>
    </recommendedName>
</protein>
<dbReference type="AlphaFoldDB" id="A0A2N9GY27"/>
<feature type="transmembrane region" description="Helical" evidence="5">
    <location>
        <begin position="89"/>
        <end position="106"/>
    </location>
</feature>
<evidence type="ECO:0000256" key="2">
    <source>
        <dbReference type="ARBA" id="ARBA00022692"/>
    </source>
</evidence>
<sequence length="219" mass="23812">MDSSLKYTDAVRGRDKEFVGVGALAMALDKNQKLPVSDPSNTDDYETHNKKASAITRKGAQAAISYMITAVDEPQNTTKNPATLVPFKTLVHTLPLAISYLLYMLVSMESVRGISVPMYTTLRRTTVAFTMIVEYLLTGQKHSRSVVGCVGIIILGAFVAGARDLSFDAYAYAVVFIANICTAVYLASIARIGKSSGLNTFGLMWCNGMIRVLTNLHDL</sequence>